<comment type="pathway">
    <text evidence="2 8">Protein modification; protein glycosylation.</text>
</comment>
<dbReference type="AlphaFoldDB" id="A0A165CK34"/>
<keyword evidence="8" id="KW-0732">Signal</keyword>
<reference evidence="11 12" key="1">
    <citation type="journal article" date="2016" name="Mol. Biol. Evol.">
        <title>Comparative Genomics of Early-Diverging Mushroom-Forming Fungi Provides Insights into the Origins of Lignocellulose Decay Capabilities.</title>
        <authorList>
            <person name="Nagy L.G."/>
            <person name="Riley R."/>
            <person name="Tritt A."/>
            <person name="Adam C."/>
            <person name="Daum C."/>
            <person name="Floudas D."/>
            <person name="Sun H."/>
            <person name="Yadav J.S."/>
            <person name="Pangilinan J."/>
            <person name="Larsson K.H."/>
            <person name="Matsuura K."/>
            <person name="Barry K."/>
            <person name="Labutti K."/>
            <person name="Kuo R."/>
            <person name="Ohm R.A."/>
            <person name="Bhattacharya S.S."/>
            <person name="Shirouzu T."/>
            <person name="Yoshinaga Y."/>
            <person name="Martin F.M."/>
            <person name="Grigoriev I.V."/>
            <person name="Hibbett D.S."/>
        </authorList>
    </citation>
    <scope>NUCLEOTIDE SEQUENCE [LARGE SCALE GENOMIC DNA]</scope>
    <source>
        <strain evidence="11 12">HHB12733</strain>
    </source>
</reference>
<feature type="domain" description="OST48 middle" evidence="10">
    <location>
        <begin position="293"/>
        <end position="433"/>
    </location>
</feature>
<evidence type="ECO:0000313" key="12">
    <source>
        <dbReference type="Proteomes" id="UP000076842"/>
    </source>
</evidence>
<sequence>MQPSLFSWLGIALTMLVAPTWAKSSSGDKVLVVTDAKLEMTDYSQFWDGLRSRGYDLTFRKTSEDAPATSVFDVPSFSHIIVLAPSAKTYPKDLSPQSLVHLLSDSKQPTNILFVLQPSTPSSPLRDLGREFGISFPPPATPLIDYFNAVSPSNATSLLLSPPLSPHTAGFEGGKILYSGVSHLRSSNPLLVDFLNAPATSYAADPSEPADAIMEAAASGGEGLWAGGRMGLVTGFEVLLGGGRAMWVGSLELFKDAAASVDGEATANNAYALALAAWTFQETSVLRIDAVEHRRISETSPREQYRIKDDVIYRIHVSKFDATIGEWVPTSEIDDMQLEFTMLDPHIRTALKPSSAEGWYEAEFKAPDRHGVFKFIVDWRRKGYTPLHSSTTVSVVPFRHNEYPRFLSSAWPYYLGALSTSAAFVLFCSLWLLGGDEEAKKKKTQ</sequence>
<dbReference type="GO" id="GO:0008250">
    <property type="term" value="C:oligosaccharyltransferase complex"/>
    <property type="evidence" value="ECO:0007669"/>
    <property type="project" value="TreeGrafter"/>
</dbReference>
<keyword evidence="12" id="KW-1185">Reference proteome</keyword>
<keyword evidence="4 8" id="KW-0812">Transmembrane</keyword>
<comment type="function">
    <text evidence="8">Subunit of the oligosaccharyl transferase (OST) complex that catalyzes the initial transfer of a defined glycan (Glc(3)Man(9)GlcNAc(2) in eukaryotes) from the lipid carrier dolichol-pyrophosphate to an asparagine residue within an Asn-X-Ser/Thr consensus motif in nascent polypeptide chains, the first step in protein N-glycosylation. N-glycosylation occurs cotranslationally and the complex associates with the Sec61 complex at the channel-forming translocon complex that mediates protein translocation across the endoplasmic reticulum (ER).</text>
</comment>
<keyword evidence="5 8" id="KW-0256">Endoplasmic reticulum</keyword>
<comment type="similarity">
    <text evidence="3 8">Belongs to the DDOST 48 kDa subunit family.</text>
</comment>
<keyword evidence="7 8" id="KW-0472">Membrane</keyword>
<dbReference type="UniPathway" id="UPA00378"/>
<comment type="subunit">
    <text evidence="8">Component of the oligosaccharyltransferase (OST) complex.</text>
</comment>
<evidence type="ECO:0000256" key="5">
    <source>
        <dbReference type="ARBA" id="ARBA00022824"/>
    </source>
</evidence>
<proteinExistence type="inferred from homology"/>
<evidence type="ECO:0000256" key="1">
    <source>
        <dbReference type="ARBA" id="ARBA00004479"/>
    </source>
</evidence>
<dbReference type="PANTHER" id="PTHR10830">
    <property type="entry name" value="DOLICHYL-DIPHOSPHOOLIGOSACCHARIDE--PROTEIN GLYCOSYLTRANSFERASE 48 KDA SUBUNIT"/>
    <property type="match status" value="1"/>
</dbReference>
<feature type="domain" description="OST48 N-terminal" evidence="9">
    <location>
        <begin position="29"/>
        <end position="279"/>
    </location>
</feature>
<evidence type="ECO:0000259" key="9">
    <source>
        <dbReference type="Pfam" id="PF03345"/>
    </source>
</evidence>
<dbReference type="GO" id="GO:0018279">
    <property type="term" value="P:protein N-linked glycosylation via asparagine"/>
    <property type="evidence" value="ECO:0007669"/>
    <property type="project" value="UniProtKB-UniRule"/>
</dbReference>
<evidence type="ECO:0000256" key="7">
    <source>
        <dbReference type="ARBA" id="ARBA00023136"/>
    </source>
</evidence>
<keyword evidence="6 8" id="KW-1133">Transmembrane helix</keyword>
<keyword evidence="11" id="KW-0808">Transferase</keyword>
<feature type="transmembrane region" description="Helical" evidence="8">
    <location>
        <begin position="411"/>
        <end position="433"/>
    </location>
</feature>
<dbReference type="OrthoDB" id="29105at2759"/>
<evidence type="ECO:0000256" key="3">
    <source>
        <dbReference type="ARBA" id="ARBA00008743"/>
    </source>
</evidence>
<feature type="chain" id="PRO_5007748309" description="Dolichyl-diphosphooligosaccharide--protein glycosyltransferase subunit WBP1" evidence="8">
    <location>
        <begin position="23"/>
        <end position="445"/>
    </location>
</feature>
<evidence type="ECO:0000256" key="6">
    <source>
        <dbReference type="ARBA" id="ARBA00022989"/>
    </source>
</evidence>
<dbReference type="Proteomes" id="UP000076842">
    <property type="component" value="Unassembled WGS sequence"/>
</dbReference>
<comment type="subcellular location">
    <subcellularLocation>
        <location evidence="8">Endoplasmic reticulum membrane</location>
        <topology evidence="8">Single-pass type I membrane protein</topology>
    </subcellularLocation>
    <subcellularLocation>
        <location evidence="1">Membrane</location>
        <topology evidence="1">Single-pass type I membrane protein</topology>
    </subcellularLocation>
</comment>
<dbReference type="FunCoup" id="A0A165CK34">
    <property type="interactions" value="522"/>
</dbReference>
<gene>
    <name evidence="11" type="ORF">CALCODRAFT_477799</name>
</gene>
<dbReference type="STRING" id="1353952.A0A165CK34"/>
<evidence type="ECO:0000313" key="11">
    <source>
        <dbReference type="EMBL" id="KZT50939.1"/>
    </source>
</evidence>
<evidence type="ECO:0000259" key="10">
    <source>
        <dbReference type="Pfam" id="PF23358"/>
    </source>
</evidence>
<protein>
    <recommendedName>
        <fullName evidence="8">Dolichyl-diphosphooligosaccharide--protein glycosyltransferase subunit WBP1</fullName>
        <shortName evidence="8">Oligosaccharyl transferase subunit WBP1</shortName>
    </recommendedName>
</protein>
<evidence type="ECO:0000256" key="2">
    <source>
        <dbReference type="ARBA" id="ARBA00004922"/>
    </source>
</evidence>
<dbReference type="InterPro" id="IPR055459">
    <property type="entry name" value="OST48_MD"/>
</dbReference>
<evidence type="ECO:0000256" key="4">
    <source>
        <dbReference type="ARBA" id="ARBA00022692"/>
    </source>
</evidence>
<dbReference type="GO" id="GO:0016740">
    <property type="term" value="F:transferase activity"/>
    <property type="evidence" value="ECO:0007669"/>
    <property type="project" value="UniProtKB-KW"/>
</dbReference>
<dbReference type="InParanoid" id="A0A165CK34"/>
<dbReference type="Pfam" id="PF03345">
    <property type="entry name" value="OST48_N"/>
    <property type="match status" value="1"/>
</dbReference>
<accession>A0A165CK34</accession>
<feature type="signal peptide" evidence="8">
    <location>
        <begin position="1"/>
        <end position="22"/>
    </location>
</feature>
<dbReference type="InterPro" id="IPR005013">
    <property type="entry name" value="DDOST_48_kDa_subunit"/>
</dbReference>
<dbReference type="Pfam" id="PF23358">
    <property type="entry name" value="OST48_MD"/>
    <property type="match status" value="1"/>
</dbReference>
<dbReference type="PANTHER" id="PTHR10830:SF0">
    <property type="entry name" value="DOLICHYL-DIPHOSPHOOLIGOSACCHARIDE--PROTEIN GLYCOSYLTRANSFERASE 48 KDA SUBUNIT"/>
    <property type="match status" value="1"/>
</dbReference>
<dbReference type="EMBL" id="KV424135">
    <property type="protein sequence ID" value="KZT50939.1"/>
    <property type="molecule type" value="Genomic_DNA"/>
</dbReference>
<organism evidence="11 12">
    <name type="scientific">Calocera cornea HHB12733</name>
    <dbReference type="NCBI Taxonomy" id="1353952"/>
    <lineage>
        <taxon>Eukaryota</taxon>
        <taxon>Fungi</taxon>
        <taxon>Dikarya</taxon>
        <taxon>Basidiomycota</taxon>
        <taxon>Agaricomycotina</taxon>
        <taxon>Dacrymycetes</taxon>
        <taxon>Dacrymycetales</taxon>
        <taxon>Dacrymycetaceae</taxon>
        <taxon>Calocera</taxon>
    </lineage>
</organism>
<evidence type="ECO:0000256" key="8">
    <source>
        <dbReference type="RuleBase" id="RU361142"/>
    </source>
</evidence>
<name>A0A165CK34_9BASI</name>
<dbReference type="InterPro" id="IPR055457">
    <property type="entry name" value="OST48_N"/>
</dbReference>